<dbReference type="EMBL" id="LR134384">
    <property type="protein sequence ID" value="VEH16596.1"/>
    <property type="molecule type" value="Genomic_DNA"/>
</dbReference>
<dbReference type="GO" id="GO:0006508">
    <property type="term" value="P:proteolysis"/>
    <property type="evidence" value="ECO:0007669"/>
    <property type="project" value="UniProtKB-KW"/>
</dbReference>
<dbReference type="GO" id="GO:0030288">
    <property type="term" value="C:outer membrane-bounded periplasmic space"/>
    <property type="evidence" value="ECO:0007669"/>
    <property type="project" value="TreeGrafter"/>
</dbReference>
<dbReference type="CDD" id="cd06782">
    <property type="entry name" value="cpPDZ_CPP-like"/>
    <property type="match status" value="1"/>
</dbReference>
<dbReference type="Pfam" id="PF03572">
    <property type="entry name" value="Peptidase_S41"/>
    <property type="match status" value="1"/>
</dbReference>
<dbReference type="EC" id="3.4.21.-" evidence="7"/>
<dbReference type="Gene3D" id="3.90.226.10">
    <property type="entry name" value="2-enoyl-CoA Hydratase, Chain A, domain 1"/>
    <property type="match status" value="1"/>
</dbReference>
<dbReference type="Gene3D" id="3.30.750.44">
    <property type="match status" value="1"/>
</dbReference>
<dbReference type="InterPro" id="IPR004447">
    <property type="entry name" value="Peptidase_S41A"/>
</dbReference>
<dbReference type="InterPro" id="IPR001478">
    <property type="entry name" value="PDZ"/>
</dbReference>
<dbReference type="InterPro" id="IPR005151">
    <property type="entry name" value="Tail-specific_protease"/>
</dbReference>
<dbReference type="PROSITE" id="PS50106">
    <property type="entry name" value="PDZ"/>
    <property type="match status" value="1"/>
</dbReference>
<dbReference type="NCBIfam" id="TIGR00225">
    <property type="entry name" value="prc"/>
    <property type="match status" value="1"/>
</dbReference>
<evidence type="ECO:0000256" key="4">
    <source>
        <dbReference type="ARBA" id="ARBA00022825"/>
    </source>
</evidence>
<dbReference type="PANTHER" id="PTHR32060">
    <property type="entry name" value="TAIL-SPECIFIC PROTEASE"/>
    <property type="match status" value="1"/>
</dbReference>
<dbReference type="SMART" id="SM00245">
    <property type="entry name" value="TSPc"/>
    <property type="match status" value="1"/>
</dbReference>
<comment type="similarity">
    <text evidence="1 5">Belongs to the peptidase S41A family.</text>
</comment>
<dbReference type="GO" id="GO:0004175">
    <property type="term" value="F:endopeptidase activity"/>
    <property type="evidence" value="ECO:0007669"/>
    <property type="project" value="TreeGrafter"/>
</dbReference>
<dbReference type="AlphaFoldDB" id="A0A448L9G4"/>
<organism evidence="7 8">
    <name type="scientific">Segatella oris</name>
    <dbReference type="NCBI Taxonomy" id="28135"/>
    <lineage>
        <taxon>Bacteria</taxon>
        <taxon>Pseudomonadati</taxon>
        <taxon>Bacteroidota</taxon>
        <taxon>Bacteroidia</taxon>
        <taxon>Bacteroidales</taxon>
        <taxon>Prevotellaceae</taxon>
        <taxon>Segatella</taxon>
    </lineage>
</organism>
<dbReference type="Gene3D" id="2.30.42.10">
    <property type="match status" value="1"/>
</dbReference>
<dbReference type="GO" id="GO:0008236">
    <property type="term" value="F:serine-type peptidase activity"/>
    <property type="evidence" value="ECO:0007669"/>
    <property type="project" value="UniProtKB-KW"/>
</dbReference>
<keyword evidence="3 5" id="KW-0378">Hydrolase</keyword>
<proteinExistence type="inferred from homology"/>
<evidence type="ECO:0000256" key="5">
    <source>
        <dbReference type="RuleBase" id="RU004404"/>
    </source>
</evidence>
<dbReference type="CDD" id="cd07560">
    <property type="entry name" value="Peptidase_S41_CPP"/>
    <property type="match status" value="1"/>
</dbReference>
<dbReference type="GO" id="GO:0007165">
    <property type="term" value="P:signal transduction"/>
    <property type="evidence" value="ECO:0007669"/>
    <property type="project" value="TreeGrafter"/>
</dbReference>
<evidence type="ECO:0000259" key="6">
    <source>
        <dbReference type="PROSITE" id="PS50106"/>
    </source>
</evidence>
<dbReference type="SUPFAM" id="SSF50156">
    <property type="entry name" value="PDZ domain-like"/>
    <property type="match status" value="1"/>
</dbReference>
<evidence type="ECO:0000256" key="3">
    <source>
        <dbReference type="ARBA" id="ARBA00022801"/>
    </source>
</evidence>
<keyword evidence="4 5" id="KW-0720">Serine protease</keyword>
<gene>
    <name evidence="7" type="ORF">NCTC13071_02635</name>
</gene>
<dbReference type="InterPro" id="IPR036034">
    <property type="entry name" value="PDZ_sf"/>
</dbReference>
<protein>
    <submittedName>
        <fullName evidence="7">Probable CtpA-like serine protease</fullName>
        <ecNumber evidence="7">3.4.21.-</ecNumber>
    </submittedName>
</protein>
<dbReference type="InterPro" id="IPR029045">
    <property type="entry name" value="ClpP/crotonase-like_dom_sf"/>
</dbReference>
<dbReference type="Pfam" id="PF17820">
    <property type="entry name" value="PDZ_6"/>
    <property type="match status" value="1"/>
</dbReference>
<dbReference type="PANTHER" id="PTHR32060:SF30">
    <property type="entry name" value="CARBOXY-TERMINAL PROCESSING PROTEASE CTPA"/>
    <property type="match status" value="1"/>
</dbReference>
<evidence type="ECO:0000256" key="1">
    <source>
        <dbReference type="ARBA" id="ARBA00009179"/>
    </source>
</evidence>
<dbReference type="SMART" id="SM00228">
    <property type="entry name" value="PDZ"/>
    <property type="match status" value="1"/>
</dbReference>
<sequence>MVVITSIYITFVRIMRKLLIYIFALLSLPVAAQSDKDHNFTVAKNLEVFNAIYKNLDLLYVDKLPADTVIGNAVDAMLESLDPYTEYYPQAKGKDLKMLMTGKYAGVGALIRYSPKYKNVFIDEPYENMPAANAGLRKGDLILSIDDLSMEGKTTQFVSDHLRGDAGTTFMIKIRRPSTGKIMKLKITRGAIKMPAVPYYGLLDNGIGYINLNQFTEDCSKDFRRAFVEMKKNGMHKLIVDLRNNGGGLESEAVNIVNLFVPKDVTIVSNHGKVKRLDRDYKTTAEPIDTVIPIVVLVNNNTASSSEITAGALQDLDRAVIMGTRTYGKGLVQTTVDLPYNGKMKLTTHKYYIPSGRCIQAINYRHDRGGSTEHVPDSLSKVFHTLHGREVRDGGGIKPDLEIAPDTASNIQTYLMSVIDSTETVLDYIVSYVAKHPTIANPSAFELTDDDYEAFKQHVLKSGFKYDGVSENILKELVKTAKFEGYYNDAKPEFDAIENKLKHNVAKDLDYNRDRIMQALASTIVSIYYYQRGTIEYTLKHDKQIKAAQKLLDNPAKYKEILASPNLIKSGENRVRK</sequence>
<evidence type="ECO:0000313" key="7">
    <source>
        <dbReference type="EMBL" id="VEH16596.1"/>
    </source>
</evidence>
<evidence type="ECO:0000313" key="8">
    <source>
        <dbReference type="Proteomes" id="UP000274578"/>
    </source>
</evidence>
<name>A0A448L9G4_9BACT</name>
<keyword evidence="2 5" id="KW-0645">Protease</keyword>
<evidence type="ECO:0000256" key="2">
    <source>
        <dbReference type="ARBA" id="ARBA00022670"/>
    </source>
</evidence>
<dbReference type="KEGG" id="poc:NCTC13071_02635"/>
<reference evidence="7 8" key="1">
    <citation type="submission" date="2018-12" db="EMBL/GenBank/DDBJ databases">
        <authorList>
            <consortium name="Pathogen Informatics"/>
        </authorList>
    </citation>
    <scope>NUCLEOTIDE SEQUENCE [LARGE SCALE GENOMIC DNA]</scope>
    <source>
        <strain evidence="7 8">NCTC13071</strain>
    </source>
</reference>
<dbReference type="SUPFAM" id="SSF52096">
    <property type="entry name" value="ClpP/crotonase"/>
    <property type="match status" value="1"/>
</dbReference>
<dbReference type="InterPro" id="IPR041489">
    <property type="entry name" value="PDZ_6"/>
</dbReference>
<feature type="domain" description="PDZ" evidence="6">
    <location>
        <begin position="95"/>
        <end position="177"/>
    </location>
</feature>
<accession>A0A448L9G4</accession>
<dbReference type="Proteomes" id="UP000274578">
    <property type="component" value="Chromosome 1"/>
</dbReference>